<feature type="region of interest" description="Disordered" evidence="1">
    <location>
        <begin position="1"/>
        <end position="44"/>
    </location>
</feature>
<evidence type="ECO:0000256" key="1">
    <source>
        <dbReference type="SAM" id="MobiDB-lite"/>
    </source>
</evidence>
<evidence type="ECO:0000313" key="2">
    <source>
        <dbReference type="EMBL" id="GFD50444.1"/>
    </source>
</evidence>
<dbReference type="AlphaFoldDB" id="A0A699X1B0"/>
<organism evidence="2">
    <name type="scientific">Tanacetum cinerariifolium</name>
    <name type="common">Dalmatian daisy</name>
    <name type="synonym">Chrysanthemum cinerariifolium</name>
    <dbReference type="NCBI Taxonomy" id="118510"/>
    <lineage>
        <taxon>Eukaryota</taxon>
        <taxon>Viridiplantae</taxon>
        <taxon>Streptophyta</taxon>
        <taxon>Embryophyta</taxon>
        <taxon>Tracheophyta</taxon>
        <taxon>Spermatophyta</taxon>
        <taxon>Magnoliopsida</taxon>
        <taxon>eudicotyledons</taxon>
        <taxon>Gunneridae</taxon>
        <taxon>Pentapetalae</taxon>
        <taxon>asterids</taxon>
        <taxon>campanulids</taxon>
        <taxon>Asterales</taxon>
        <taxon>Asteraceae</taxon>
        <taxon>Asteroideae</taxon>
        <taxon>Anthemideae</taxon>
        <taxon>Anthemidinae</taxon>
        <taxon>Tanacetum</taxon>
    </lineage>
</organism>
<feature type="compositionally biased region" description="Basic and acidic residues" evidence="1">
    <location>
        <begin position="1"/>
        <end position="12"/>
    </location>
</feature>
<comment type="caution">
    <text evidence="2">The sequence shown here is derived from an EMBL/GenBank/DDBJ whole genome shotgun (WGS) entry which is preliminary data.</text>
</comment>
<feature type="non-terminal residue" evidence="2">
    <location>
        <position position="1"/>
    </location>
</feature>
<sequence>VIDSSDDAKPSLDAENSPKQGRMIEELGKDENVNLVQSNEQGEA</sequence>
<protein>
    <submittedName>
        <fullName evidence="2">Uncharacterized protein</fullName>
    </submittedName>
</protein>
<accession>A0A699X1B0</accession>
<name>A0A699X1B0_TANCI</name>
<reference evidence="2" key="1">
    <citation type="journal article" date="2019" name="Sci. Rep.">
        <title>Draft genome of Tanacetum cinerariifolium, the natural source of mosquito coil.</title>
        <authorList>
            <person name="Yamashiro T."/>
            <person name="Shiraishi A."/>
            <person name="Satake H."/>
            <person name="Nakayama K."/>
        </authorList>
    </citation>
    <scope>NUCLEOTIDE SEQUENCE</scope>
</reference>
<feature type="compositionally biased region" description="Basic and acidic residues" evidence="1">
    <location>
        <begin position="22"/>
        <end position="32"/>
    </location>
</feature>
<gene>
    <name evidence="2" type="ORF">Tci_922413</name>
</gene>
<dbReference type="EMBL" id="BKCJ011757510">
    <property type="protein sequence ID" value="GFD50444.1"/>
    <property type="molecule type" value="Genomic_DNA"/>
</dbReference>
<proteinExistence type="predicted"/>
<feature type="compositionally biased region" description="Polar residues" evidence="1">
    <location>
        <begin position="34"/>
        <end position="44"/>
    </location>
</feature>